<name>A0A9W8EB13_9FUNG</name>
<evidence type="ECO:0000313" key="2">
    <source>
        <dbReference type="EMBL" id="KAJ1984381.1"/>
    </source>
</evidence>
<reference evidence="2" key="1">
    <citation type="submission" date="2022-07" db="EMBL/GenBank/DDBJ databases">
        <title>Phylogenomic reconstructions and comparative analyses of Kickxellomycotina fungi.</title>
        <authorList>
            <person name="Reynolds N.K."/>
            <person name="Stajich J.E."/>
            <person name="Barry K."/>
            <person name="Grigoriev I.V."/>
            <person name="Crous P."/>
            <person name="Smith M.E."/>
        </authorList>
    </citation>
    <scope>NUCLEOTIDE SEQUENCE</scope>
    <source>
        <strain evidence="2">RSA 567</strain>
    </source>
</reference>
<gene>
    <name evidence="2" type="ORF">H4R34_000697</name>
</gene>
<comment type="caution">
    <text evidence="2">The sequence shown here is derived from an EMBL/GenBank/DDBJ whole genome shotgun (WGS) entry which is preliminary data.</text>
</comment>
<dbReference type="EMBL" id="JANBQB010000021">
    <property type="protein sequence ID" value="KAJ1984381.1"/>
    <property type="molecule type" value="Genomic_DNA"/>
</dbReference>
<sequence length="196" mass="22256">MWDLLRTSPGQLAAKAAALDMIYVQLEARHRTREAAAQEAVEQQRLDAWQHERRLFYDQKKQQHRNQLHRLHQETAQRRRQALDATLRHQMLEYQQRSQSPGHRVSARARQELATIAQDISAIDLQADDSELQRFLSDSSDDNLDSEAKATLRSLQSPQPVSASVSQGPSTNSARSGAASPISPRPEMAPEEDWLD</sequence>
<proteinExistence type="predicted"/>
<dbReference type="Proteomes" id="UP001151582">
    <property type="component" value="Unassembled WGS sequence"/>
</dbReference>
<dbReference type="AlphaFoldDB" id="A0A9W8EB13"/>
<organism evidence="2 3">
    <name type="scientific">Dimargaris verticillata</name>
    <dbReference type="NCBI Taxonomy" id="2761393"/>
    <lineage>
        <taxon>Eukaryota</taxon>
        <taxon>Fungi</taxon>
        <taxon>Fungi incertae sedis</taxon>
        <taxon>Zoopagomycota</taxon>
        <taxon>Kickxellomycotina</taxon>
        <taxon>Dimargaritomycetes</taxon>
        <taxon>Dimargaritales</taxon>
        <taxon>Dimargaritaceae</taxon>
        <taxon>Dimargaris</taxon>
    </lineage>
</organism>
<accession>A0A9W8EB13</accession>
<protein>
    <submittedName>
        <fullName evidence="2">Uncharacterized protein</fullName>
    </submittedName>
</protein>
<keyword evidence="3" id="KW-1185">Reference proteome</keyword>
<feature type="compositionally biased region" description="Low complexity" evidence="1">
    <location>
        <begin position="154"/>
        <end position="170"/>
    </location>
</feature>
<evidence type="ECO:0000256" key="1">
    <source>
        <dbReference type="SAM" id="MobiDB-lite"/>
    </source>
</evidence>
<evidence type="ECO:0000313" key="3">
    <source>
        <dbReference type="Proteomes" id="UP001151582"/>
    </source>
</evidence>
<feature type="region of interest" description="Disordered" evidence="1">
    <location>
        <begin position="137"/>
        <end position="196"/>
    </location>
</feature>